<dbReference type="InterPro" id="IPR040982">
    <property type="entry name" value="DNA_pol3_finger"/>
</dbReference>
<keyword evidence="4 11" id="KW-0548">Nucleotidyltransferase</keyword>
<dbReference type="InterPro" id="IPR004013">
    <property type="entry name" value="PHP_dom"/>
</dbReference>
<reference evidence="15 16" key="1">
    <citation type="journal article" date="2021" name="ISME Commun">
        <title>Automated analysis of genomic sequences facilitates high-throughput and comprehensive description of bacteria.</title>
        <authorList>
            <person name="Hitch T.C.A."/>
        </authorList>
    </citation>
    <scope>NUCLEOTIDE SEQUENCE [LARGE SCALE GENOMIC DNA]</scope>
    <source>
        <strain evidence="15 16">Sanger_19</strain>
    </source>
</reference>
<evidence type="ECO:0000256" key="6">
    <source>
        <dbReference type="ARBA" id="ARBA00022722"/>
    </source>
</evidence>
<dbReference type="Pfam" id="PF07733">
    <property type="entry name" value="DNA_pol3_alpha"/>
    <property type="match status" value="1"/>
</dbReference>
<dbReference type="Pfam" id="PF14579">
    <property type="entry name" value="HHH_6"/>
    <property type="match status" value="1"/>
</dbReference>
<comment type="catalytic activity">
    <reaction evidence="10 11">
        <text>DNA(n) + a 2'-deoxyribonucleoside 5'-triphosphate = DNA(n+1) + diphosphate</text>
        <dbReference type="Rhea" id="RHEA:22508"/>
        <dbReference type="Rhea" id="RHEA-COMP:17339"/>
        <dbReference type="Rhea" id="RHEA-COMP:17340"/>
        <dbReference type="ChEBI" id="CHEBI:33019"/>
        <dbReference type="ChEBI" id="CHEBI:61560"/>
        <dbReference type="ChEBI" id="CHEBI:173112"/>
        <dbReference type="EC" id="2.7.7.7"/>
    </reaction>
</comment>
<evidence type="ECO:0000256" key="10">
    <source>
        <dbReference type="ARBA" id="ARBA00049244"/>
    </source>
</evidence>
<evidence type="ECO:0000256" key="8">
    <source>
        <dbReference type="ARBA" id="ARBA00022839"/>
    </source>
</evidence>
<feature type="compositionally biased region" description="Basic and acidic residues" evidence="12">
    <location>
        <begin position="215"/>
        <end position="224"/>
    </location>
</feature>
<dbReference type="SUPFAM" id="SSF160975">
    <property type="entry name" value="AF1531-like"/>
    <property type="match status" value="1"/>
</dbReference>
<comment type="similarity">
    <text evidence="11">Belongs to the DNA polymerase type-C family. PolC subfamily.</text>
</comment>
<comment type="caution">
    <text evidence="15">The sequence shown here is derived from an EMBL/GenBank/DDBJ whole genome shotgun (WGS) entry which is preliminary data.</text>
</comment>
<dbReference type="EMBL" id="JAOQKI010000009">
    <property type="protein sequence ID" value="MCU6717137.1"/>
    <property type="molecule type" value="Genomic_DNA"/>
</dbReference>
<dbReference type="InterPro" id="IPR029460">
    <property type="entry name" value="DNAPol_HHH"/>
</dbReference>
<comment type="function">
    <text evidence="1 11">Required for replicative DNA synthesis. This DNA polymerase also exhibits 3' to 5' exonuclease activity.</text>
</comment>
<keyword evidence="3 11" id="KW-0808">Transferase</keyword>
<feature type="region of interest" description="Disordered" evidence="12">
    <location>
        <begin position="215"/>
        <end position="256"/>
    </location>
</feature>
<dbReference type="CDD" id="cd04484">
    <property type="entry name" value="polC_OBF"/>
    <property type="match status" value="1"/>
</dbReference>
<dbReference type="InterPro" id="IPR036397">
    <property type="entry name" value="RNaseH_sf"/>
</dbReference>
<dbReference type="Proteomes" id="UP001209666">
    <property type="component" value="Unassembled WGS sequence"/>
</dbReference>
<evidence type="ECO:0000256" key="3">
    <source>
        <dbReference type="ARBA" id="ARBA00022679"/>
    </source>
</evidence>
<dbReference type="NCBIfam" id="NF001688">
    <property type="entry name" value="PRK00448.1"/>
    <property type="match status" value="1"/>
</dbReference>
<dbReference type="InterPro" id="IPR011708">
    <property type="entry name" value="DNA_pol3_alpha_NTPase_dom"/>
</dbReference>
<dbReference type="Gene3D" id="6.10.140.1510">
    <property type="match status" value="1"/>
</dbReference>
<dbReference type="SMART" id="SM00479">
    <property type="entry name" value="EXOIII"/>
    <property type="match status" value="1"/>
</dbReference>
<dbReference type="SUPFAM" id="SSF53098">
    <property type="entry name" value="Ribonuclease H-like"/>
    <property type="match status" value="1"/>
</dbReference>
<gene>
    <name evidence="11" type="primary">polC</name>
    <name evidence="15" type="ORF">OCV43_07605</name>
</gene>
<accession>A0ABT2SDK4</accession>
<dbReference type="SMART" id="SM00481">
    <property type="entry name" value="POLIIIAc"/>
    <property type="match status" value="1"/>
</dbReference>
<feature type="domain" description="Polymerase/histidinol phosphatase N-terminal" evidence="14">
    <location>
        <begin position="398"/>
        <end position="466"/>
    </location>
</feature>
<keyword evidence="7 11" id="KW-0378">Hydrolase</keyword>
<dbReference type="NCBIfam" id="TIGR00573">
    <property type="entry name" value="dnaq"/>
    <property type="match status" value="1"/>
</dbReference>
<evidence type="ECO:0000259" key="14">
    <source>
        <dbReference type="SMART" id="SM00481"/>
    </source>
</evidence>
<keyword evidence="8 11" id="KW-0269">Exonuclease</keyword>
<dbReference type="InterPro" id="IPR028112">
    <property type="entry name" value="DNA_PolC-type_N_I"/>
</dbReference>
<dbReference type="InterPro" id="IPR003141">
    <property type="entry name" value="Pol/His_phosphatase_N"/>
</dbReference>
<dbReference type="Pfam" id="PF17657">
    <property type="entry name" value="DNA_pol3_finger"/>
    <property type="match status" value="1"/>
</dbReference>
<organism evidence="15 16">
    <name type="scientific">Roseburia amylophila</name>
    <dbReference type="NCBI Taxonomy" id="2981794"/>
    <lineage>
        <taxon>Bacteria</taxon>
        <taxon>Bacillati</taxon>
        <taxon>Bacillota</taxon>
        <taxon>Clostridia</taxon>
        <taxon>Lachnospirales</taxon>
        <taxon>Lachnospiraceae</taxon>
        <taxon>Roseburia</taxon>
    </lineage>
</organism>
<dbReference type="InterPro" id="IPR013520">
    <property type="entry name" value="Ribonucl_H"/>
</dbReference>
<dbReference type="Gene3D" id="3.30.1900.20">
    <property type="match status" value="2"/>
</dbReference>
<dbReference type="Gene3D" id="1.10.150.700">
    <property type="entry name" value="PolC, middle finger domain"/>
    <property type="match status" value="1"/>
</dbReference>
<dbReference type="HAMAP" id="MF_00356">
    <property type="entry name" value="DNApol_PolC"/>
    <property type="match status" value="1"/>
</dbReference>
<evidence type="ECO:0000256" key="4">
    <source>
        <dbReference type="ARBA" id="ARBA00022695"/>
    </source>
</evidence>
<keyword evidence="2 11" id="KW-0963">Cytoplasm</keyword>
<evidence type="ECO:0000313" key="16">
    <source>
        <dbReference type="Proteomes" id="UP001209666"/>
    </source>
</evidence>
<dbReference type="CDD" id="cd07435">
    <property type="entry name" value="PHP_PolIIIA_POLC"/>
    <property type="match status" value="1"/>
</dbReference>
<feature type="domain" description="Exonuclease" evidence="13">
    <location>
        <begin position="483"/>
        <end position="648"/>
    </location>
</feature>
<dbReference type="InterPro" id="IPR006308">
    <property type="entry name" value="Pol_III_a_PolC-type_gram_pos"/>
</dbReference>
<dbReference type="InterPro" id="IPR012337">
    <property type="entry name" value="RNaseH-like_sf"/>
</dbReference>
<dbReference type="CDD" id="cd06127">
    <property type="entry name" value="DEDDh"/>
    <property type="match status" value="1"/>
</dbReference>
<protein>
    <recommendedName>
        <fullName evidence="11">DNA polymerase III PolC-type</fullName>
        <shortName evidence="11">PolIII</shortName>
        <ecNumber evidence="11">2.7.7.7</ecNumber>
    </recommendedName>
</protein>
<name>A0ABT2SDK4_9FIRM</name>
<dbReference type="Gene3D" id="1.10.150.870">
    <property type="match status" value="1"/>
</dbReference>
<proteinExistence type="inferred from homology"/>
<dbReference type="InterPro" id="IPR044923">
    <property type="entry name" value="PolC_middle_finger_sf"/>
</dbReference>
<evidence type="ECO:0000256" key="11">
    <source>
        <dbReference type="HAMAP-Rule" id="MF_00356"/>
    </source>
</evidence>
<evidence type="ECO:0000256" key="9">
    <source>
        <dbReference type="ARBA" id="ARBA00022932"/>
    </source>
</evidence>
<dbReference type="InterPro" id="IPR006054">
    <property type="entry name" value="DnaQ"/>
</dbReference>
<dbReference type="Gene3D" id="2.40.50.140">
    <property type="entry name" value="Nucleic acid-binding proteins"/>
    <property type="match status" value="1"/>
</dbReference>
<sequence length="1506" mass="169835">MAKLFFEVFPTLKITGEMSTLLKETEITKVASNSAQNALRIYLESTRLIPKPEIYHIEQEIRQQLFPHKEVAVKIIEKFNLSSQYTPEKLMAVYRESILEEIRNYSVLLYNLMRCSKMEFDREDHMILTLEDTIVATERSNELIDILEKIICERCGLKLMIEPQYEKPAENDYLKSADSQIETEVAHIVARTAAARTQNTDGMEQPAIKEAEVQRNGEAAKTEKVPAVPEKNQTTGAEGTGAVPSAGKNNFSGGKDFKGKSSFQRREFVKKSDNPDVIYGRDFEEDAIPIETIVGEMGEVVIRGQIMTLDTREIRGEKTIIIMSVTDFTDSIVLKIFTKNENLPELMGDLKKGAFLKIKGVTTIDKFDSELTIGSIVGIKKIPDFTTIRMDNSPLKRVELHCHTKMSDMDGVTDVGDLVKRAYKWGHKALAITDHGNVQAFPIANHALPDDPDFKIIYGVEAYLVDDLKDIVENSKNQSLQDAYVVFDIETTGFSPLVNKIIEIGAVKVEKGNITERFSTFVNPEVPIPFHIENLTGIKDDMVITAPVIAEVMPEFLAFCDGAVMVAHNADFDMSFIKYNCDRLSIPYDFTIADTVAMARMLLPNLNRFKLDTVARALNISLENHHRAVDDAACTAEIFEKFVKMLADRGINTLDELNAEGHVSKETVMKMPTHHAIILATNDLGRVNLYKLISLSHLDYFHQRARIPKSEYLKHKEGLLIGSACEAGELYQAILQGRPQEEIIRLVKFYDYLEIQPLGNNAFMIKDEKAPISTMDELKDINRRIVKLGEEFHKPVVATCDVHFMDPEDEVYRRIILAGKGFKDADEQAPLYLRTTEEMLEEFSYLGSEKAKEVVIDNTNMIADMCERISPVRPDKCPPVIENSDQMLRDICYNKAHEMYGEDLPEIVSERLERELKSIIGNGYAVMYIIAQKLVWKSNEDGYLVGSRGSVGSSFAATMSGITEVNPLAPHYYCAHCHYSDFDSPEVKKYGGQSGCDMPDKRCPNCGKPLVKAGFDIPFETFLGFKGNKEPDIDLNFSGDYQSKSHKYTEVIFGAGQTFRAGTIGTLADKTAFGYVKNYYEEHGVHKRNCEIDRIVQGCVGIHRTTGQHPGGIVVLPVGEEIYSFTPIQHPANDMTTDIITTHFEYHSIDHNLLKLDILGHDDPTMIRMLEDLTGIDAQKIPLDDKSVMSLFKNTSALSITPDMLTNCTLGALGIPEFGTDFAMQMLIDADPQSFSHLIRIAGLSHGTDVWLGNAQTLIEEGKATISTAICTRDDIMIYLISMGLDSEESFTIMESVRKGKGLKPEWEEEMTAHGVPDWYIWSCKKIKYMFPKAHAAAYVMMAWRIAYCKVFYPLAYYAAYFSIRATGFSYELMCQGKDKLNYFMRDYEKRKDSLSKKEQDTYKDMRIVQEMYARGYEFWTIDLYKAQASRFQIIDGKLMPALSTIDGLGEKAAEAVVEAAKDGPFLSKDDFRQRTKVSKTVIDLMGDLGLFGDLPESNQLSLFDF</sequence>
<evidence type="ECO:0000256" key="5">
    <source>
        <dbReference type="ARBA" id="ARBA00022705"/>
    </source>
</evidence>
<dbReference type="Gene3D" id="3.30.420.10">
    <property type="entry name" value="Ribonuclease H-like superfamily/Ribonuclease H"/>
    <property type="match status" value="1"/>
</dbReference>
<evidence type="ECO:0000256" key="12">
    <source>
        <dbReference type="SAM" id="MobiDB-lite"/>
    </source>
</evidence>
<keyword evidence="9 11" id="KW-0239">DNA-directed DNA polymerase</keyword>
<dbReference type="GO" id="GO:0003887">
    <property type="term" value="F:DNA-directed DNA polymerase activity"/>
    <property type="evidence" value="ECO:0007669"/>
    <property type="project" value="UniProtKB-EC"/>
</dbReference>
<dbReference type="Pfam" id="PF02811">
    <property type="entry name" value="PHP"/>
    <property type="match status" value="1"/>
</dbReference>
<comment type="subcellular location">
    <subcellularLocation>
        <location evidence="11">Cytoplasm</location>
    </subcellularLocation>
</comment>
<keyword evidence="16" id="KW-1185">Reference proteome</keyword>
<keyword evidence="5 11" id="KW-0235">DNA replication</keyword>
<evidence type="ECO:0000259" key="13">
    <source>
        <dbReference type="SMART" id="SM00479"/>
    </source>
</evidence>
<dbReference type="Pfam" id="PF00929">
    <property type="entry name" value="RNase_T"/>
    <property type="match status" value="1"/>
</dbReference>
<dbReference type="Gene3D" id="3.20.20.140">
    <property type="entry name" value="Metal-dependent hydrolases"/>
    <property type="match status" value="2"/>
</dbReference>
<dbReference type="RefSeq" id="WP_262623783.1">
    <property type="nucleotide sequence ID" value="NZ_JAOQKI010000009.1"/>
</dbReference>
<dbReference type="InterPro" id="IPR004805">
    <property type="entry name" value="DnaE2/DnaE/PolC"/>
</dbReference>
<dbReference type="PANTHER" id="PTHR32294">
    <property type="entry name" value="DNA POLYMERASE III SUBUNIT ALPHA"/>
    <property type="match status" value="1"/>
</dbReference>
<dbReference type="NCBIfam" id="TIGR01405">
    <property type="entry name" value="polC_Gram_pos"/>
    <property type="match status" value="1"/>
</dbReference>
<evidence type="ECO:0000256" key="1">
    <source>
        <dbReference type="ARBA" id="ARBA00003452"/>
    </source>
</evidence>
<evidence type="ECO:0000256" key="7">
    <source>
        <dbReference type="ARBA" id="ARBA00022801"/>
    </source>
</evidence>
<dbReference type="Pfam" id="PF14480">
    <property type="entry name" value="DNA_pol3_a_NI"/>
    <property type="match status" value="1"/>
</dbReference>
<evidence type="ECO:0000313" key="15">
    <source>
        <dbReference type="EMBL" id="MCU6717137.1"/>
    </source>
</evidence>
<evidence type="ECO:0000256" key="2">
    <source>
        <dbReference type="ARBA" id="ARBA00022490"/>
    </source>
</evidence>
<dbReference type="InterPro" id="IPR012340">
    <property type="entry name" value="NA-bd_OB-fold"/>
</dbReference>
<dbReference type="PANTHER" id="PTHR32294:SF5">
    <property type="entry name" value="DNA POLYMERASE III POLC-TYPE"/>
    <property type="match status" value="1"/>
</dbReference>
<dbReference type="EC" id="2.7.7.7" evidence="11"/>
<keyword evidence="6 11" id="KW-0540">Nuclease</keyword>